<name>A0ABT6P4I7_9BACT</name>
<feature type="transmembrane region" description="Helical" evidence="4">
    <location>
        <begin position="101"/>
        <end position="119"/>
    </location>
</feature>
<dbReference type="PANTHER" id="PTHR10434:SF11">
    <property type="entry name" value="1-ACYL-SN-GLYCEROL-3-PHOSPHATE ACYLTRANSFERASE"/>
    <property type="match status" value="1"/>
</dbReference>
<feature type="domain" description="Phospholipid/glycerol acyltransferase" evidence="5">
    <location>
        <begin position="70"/>
        <end position="185"/>
    </location>
</feature>
<dbReference type="InterPro" id="IPR002123">
    <property type="entry name" value="Plipid/glycerol_acylTrfase"/>
</dbReference>
<dbReference type="PANTHER" id="PTHR10434">
    <property type="entry name" value="1-ACYL-SN-GLYCEROL-3-PHOSPHATE ACYLTRANSFERASE"/>
    <property type="match status" value="1"/>
</dbReference>
<dbReference type="RefSeq" id="WP_136968404.1">
    <property type="nucleotide sequence ID" value="NZ_JARZHI010000061.1"/>
</dbReference>
<reference evidence="6 7" key="1">
    <citation type="submission" date="2023-04" db="EMBL/GenBank/DDBJ databases">
        <title>The genome sequence of Polyangium sorediatum DSM14670.</title>
        <authorList>
            <person name="Zhang X."/>
        </authorList>
    </citation>
    <scope>NUCLEOTIDE SEQUENCE [LARGE SCALE GENOMIC DNA]</scope>
    <source>
        <strain evidence="6 7">DSM 14670</strain>
    </source>
</reference>
<dbReference type="CDD" id="cd07989">
    <property type="entry name" value="LPLAT_AGPAT-like"/>
    <property type="match status" value="1"/>
</dbReference>
<proteinExistence type="predicted"/>
<evidence type="ECO:0000256" key="2">
    <source>
        <dbReference type="ARBA" id="ARBA00022679"/>
    </source>
</evidence>
<dbReference type="SMART" id="SM00563">
    <property type="entry name" value="PlsC"/>
    <property type="match status" value="1"/>
</dbReference>
<accession>A0ABT6P4I7</accession>
<dbReference type="EMBL" id="JARZHI010000061">
    <property type="protein sequence ID" value="MDI1435531.1"/>
    <property type="molecule type" value="Genomic_DNA"/>
</dbReference>
<keyword evidence="3 6" id="KW-0012">Acyltransferase</keyword>
<feature type="transmembrane region" description="Helical" evidence="4">
    <location>
        <begin position="7"/>
        <end position="32"/>
    </location>
</feature>
<keyword evidence="7" id="KW-1185">Reference proteome</keyword>
<gene>
    <name evidence="6" type="ORF">QHF89_38870</name>
</gene>
<keyword evidence="4" id="KW-0812">Transmembrane</keyword>
<organism evidence="6 7">
    <name type="scientific">Polyangium sorediatum</name>
    <dbReference type="NCBI Taxonomy" id="889274"/>
    <lineage>
        <taxon>Bacteria</taxon>
        <taxon>Pseudomonadati</taxon>
        <taxon>Myxococcota</taxon>
        <taxon>Polyangia</taxon>
        <taxon>Polyangiales</taxon>
        <taxon>Polyangiaceae</taxon>
        <taxon>Polyangium</taxon>
    </lineage>
</organism>
<evidence type="ECO:0000313" key="6">
    <source>
        <dbReference type="EMBL" id="MDI1435531.1"/>
    </source>
</evidence>
<dbReference type="Pfam" id="PF01553">
    <property type="entry name" value="Acyltransferase"/>
    <property type="match status" value="1"/>
</dbReference>
<evidence type="ECO:0000259" key="5">
    <source>
        <dbReference type="SMART" id="SM00563"/>
    </source>
</evidence>
<protein>
    <submittedName>
        <fullName evidence="6">Lysophospholipid acyltransferase family protein</fullName>
    </submittedName>
</protein>
<dbReference type="SUPFAM" id="SSF69593">
    <property type="entry name" value="Glycerol-3-phosphate (1)-acyltransferase"/>
    <property type="match status" value="1"/>
</dbReference>
<evidence type="ECO:0000256" key="4">
    <source>
        <dbReference type="SAM" id="Phobius"/>
    </source>
</evidence>
<evidence type="ECO:0000256" key="3">
    <source>
        <dbReference type="ARBA" id="ARBA00023315"/>
    </source>
</evidence>
<dbReference type="Proteomes" id="UP001160301">
    <property type="component" value="Unassembled WGS sequence"/>
</dbReference>
<evidence type="ECO:0000313" key="7">
    <source>
        <dbReference type="Proteomes" id="UP001160301"/>
    </source>
</evidence>
<evidence type="ECO:0000256" key="1">
    <source>
        <dbReference type="ARBA" id="ARBA00005189"/>
    </source>
</evidence>
<comment type="caution">
    <text evidence="6">The sequence shown here is derived from an EMBL/GenBank/DDBJ whole genome shotgun (WGS) entry which is preliminary data.</text>
</comment>
<keyword evidence="4" id="KW-1133">Transmembrane helix</keyword>
<dbReference type="GO" id="GO:0016746">
    <property type="term" value="F:acyltransferase activity"/>
    <property type="evidence" value="ECO:0007669"/>
    <property type="project" value="UniProtKB-KW"/>
</dbReference>
<comment type="pathway">
    <text evidence="1">Lipid metabolism.</text>
</comment>
<keyword evidence="2" id="KW-0808">Transferase</keyword>
<sequence length="253" mass="27870">MRRFWQLLASWVCGIGIGIVGSTITLLTLGLFSRTLSPWIVRTWGRSMLWLARVTVSVEGAENLDPTTMKIATFNHGSLLDSFLIASIMPSGSVAAVKREMFYYPILGLTMYLCGFVFLDRRNSARSRRQMAAACKRMERDKLTVFISPEGTRAKTHELLPFKKGAFFLAIDSGAPIVPVVIDGAFDLHPPSRWTSDPGHVRIRVLKARPTAGLSAETIPAEIASLRQLYEDELAKMRAERASAAANATVALA</sequence>
<keyword evidence="4" id="KW-0472">Membrane</keyword>